<evidence type="ECO:0000313" key="2">
    <source>
        <dbReference type="EMBL" id="AQP99577.1"/>
    </source>
</evidence>
<name>A0A1Q2GWW3_9GAMM</name>
<dbReference type="RefSeq" id="WP_077536339.1">
    <property type="nucleotide sequence ID" value="NZ_CP019628.1"/>
</dbReference>
<dbReference type="EMBL" id="CP019628">
    <property type="protein sequence ID" value="AQP99577.1"/>
    <property type="molecule type" value="Genomic_DNA"/>
</dbReference>
<dbReference type="Proteomes" id="UP000188243">
    <property type="component" value="Chromosome"/>
</dbReference>
<dbReference type="KEGG" id="paln:B0W48_07040"/>
<evidence type="ECO:0000313" key="3">
    <source>
        <dbReference type="Proteomes" id="UP000188243"/>
    </source>
</evidence>
<gene>
    <name evidence="2" type="ORF">B0W48_07040</name>
</gene>
<proteinExistence type="predicted"/>
<dbReference type="AlphaFoldDB" id="A0A1Q2GWW3"/>
<keyword evidence="1" id="KW-0175">Coiled coil</keyword>
<reference evidence="2 3" key="1">
    <citation type="submission" date="2017-02" db="EMBL/GenBank/DDBJ databases">
        <title>Complete genome sequence of the cold-active Pseudoalteromonas aliena strain EH1 isolated from Arctic seawater.</title>
        <authorList>
            <person name="Kim E."/>
            <person name="Heo E."/>
            <person name="Kim H."/>
            <person name="Kim D."/>
        </authorList>
    </citation>
    <scope>NUCLEOTIDE SEQUENCE [LARGE SCALE GENOMIC DNA]</scope>
    <source>
        <strain evidence="2 3">EH1</strain>
    </source>
</reference>
<accession>A0A1Q2GWW3</accession>
<sequence length="472" mass="53538">MAQKNIVTVGFELNNDNVNYCEFNSDSSLLDFDIILFKPDIDEFVSHNDMFEGKPSLNDHMSFQLKDRIQHWRREIVESVDCGKTVVVFLSELTQVFIATGEKSFSGTGRNRQTTRHVESYDNYKIIPAELNVVKTQGQEIKLAPKNSELIASYWKEFSGESSYKVTIGDKVPPCLLTKNGDKTVGSILRSKNSNGALILLPYMDFYPDEFLDDEGDWTNESVQFASRLTKSIVTIDKAIKNTGEVTAEPEWCKSSDYKLKSEEKLDIELLKIESELEKIQLKKESIINKLKDCGRLRNLLFEKGKPLEFSILDALKQLGFSVSQFENGESEFDAVFESNEGRLIGEAEGKDNKPLNIDKLRQLALNIHEDLEREEVESPAKPVLFGNAYRLQKLSERNDPFTTKCHTASKTNSTALVFTPDLFVVAKYLSDNKDLRFATKCRKAILSSVGRVNFPEVPKEKTTKKADTNKT</sequence>
<feature type="coiled-coil region" evidence="1">
    <location>
        <begin position="263"/>
        <end position="290"/>
    </location>
</feature>
<organism evidence="2 3">
    <name type="scientific">Pseudoalteromonas aliena</name>
    <dbReference type="NCBI Taxonomy" id="247523"/>
    <lineage>
        <taxon>Bacteria</taxon>
        <taxon>Pseudomonadati</taxon>
        <taxon>Pseudomonadota</taxon>
        <taxon>Gammaproteobacteria</taxon>
        <taxon>Alteromonadales</taxon>
        <taxon>Pseudoalteromonadaceae</taxon>
        <taxon>Pseudoalteromonas</taxon>
    </lineage>
</organism>
<protein>
    <submittedName>
        <fullName evidence="2">Uncharacterized protein</fullName>
    </submittedName>
</protein>
<evidence type="ECO:0000256" key="1">
    <source>
        <dbReference type="SAM" id="Coils"/>
    </source>
</evidence>